<keyword evidence="3" id="KW-1185">Reference proteome</keyword>
<gene>
    <name evidence="2" type="ORF">V8V93_04230</name>
</gene>
<protein>
    <submittedName>
        <fullName evidence="2">Uncharacterized protein</fullName>
    </submittedName>
</protein>
<proteinExistence type="predicted"/>
<organism evidence="2 3">
    <name type="scientific">Pseudodesulfovibrio methanolicus</name>
    <dbReference type="NCBI Taxonomy" id="3126690"/>
    <lineage>
        <taxon>Bacteria</taxon>
        <taxon>Pseudomonadati</taxon>
        <taxon>Thermodesulfobacteriota</taxon>
        <taxon>Desulfovibrionia</taxon>
        <taxon>Desulfovibrionales</taxon>
        <taxon>Desulfovibrionaceae</taxon>
    </lineage>
</organism>
<evidence type="ECO:0000313" key="3">
    <source>
        <dbReference type="Proteomes" id="UP001385389"/>
    </source>
</evidence>
<reference evidence="2 3" key="1">
    <citation type="submission" date="2024-03" db="EMBL/GenBank/DDBJ databases">
        <title>Phenotype and Genome Characterization of a Sulfate-Reducing Bacterium Pseudodesulfovibrio sp. strain 5S69, isolated from Petroleum Reservoir in Tatarstan (Russia).</title>
        <authorList>
            <person name="Bidzhieva S.K."/>
            <person name="Kadnikov V."/>
            <person name="Tourova T.P."/>
            <person name="Samigullina S.R."/>
            <person name="Sokolova D.S."/>
            <person name="Poltaraus A.B."/>
            <person name="Avtukh A.N."/>
            <person name="Tereshina V.M."/>
            <person name="Mardanov A.V."/>
            <person name="Nazina T.N."/>
        </authorList>
    </citation>
    <scope>NUCLEOTIDE SEQUENCE [LARGE SCALE GENOMIC DNA]</scope>
    <source>
        <strain evidence="2 3">5S69</strain>
    </source>
</reference>
<dbReference type="EMBL" id="CP146609">
    <property type="protein sequence ID" value="WWX23415.1"/>
    <property type="molecule type" value="Genomic_DNA"/>
</dbReference>
<feature type="region of interest" description="Disordered" evidence="1">
    <location>
        <begin position="1"/>
        <end position="33"/>
    </location>
</feature>
<sequence>MKRREFFSRLMPFGGQAGEQPRGTAQSTETTTPMTEKELFLRAMAMGIDPATVTPEQLETLISKSAPTTTL</sequence>
<accession>A0ABZ2J4U0</accession>
<dbReference type="RefSeq" id="WP_338669113.1">
    <property type="nucleotide sequence ID" value="NZ_CP146609.1"/>
</dbReference>
<feature type="compositionally biased region" description="Polar residues" evidence="1">
    <location>
        <begin position="23"/>
        <end position="33"/>
    </location>
</feature>
<name>A0ABZ2J4U0_9BACT</name>
<evidence type="ECO:0000256" key="1">
    <source>
        <dbReference type="SAM" id="MobiDB-lite"/>
    </source>
</evidence>
<dbReference type="Proteomes" id="UP001385389">
    <property type="component" value="Chromosome"/>
</dbReference>
<evidence type="ECO:0000313" key="2">
    <source>
        <dbReference type="EMBL" id="WWX23415.1"/>
    </source>
</evidence>